<dbReference type="InterPro" id="IPR007345">
    <property type="entry name" value="Polysacch_pyruvyl_Trfase"/>
</dbReference>
<accession>A0A0P8BTW7</accession>
<feature type="domain" description="Polysaccharide pyruvyl transferase" evidence="1">
    <location>
        <begin position="22"/>
        <end position="326"/>
    </location>
</feature>
<sequence>MSYSVISPFLVPPSIAAKKRVNIGDGFILYSIQKLLAPLTCEGIFTSRQPLSESDLAQINSTRFVILAGANQLHDEFSMLPKMTLQQLEKIEVPILPFGIGIHGQANRNNEMSQNTRILLREIHQRIQFSAWRCPRTVSYLTQALPELKDQALMTGCPVMYGSRVSSDLLQPSQSTASQSTASQSTAGPAAESADWLAHQAINRVVVTVTERDDFWARESATLAFVAGKFQHAQKVLSLHQDFFMPRWDWSLSTAKSFARLGFKRQYDPTPVMLRAIARKYGFKLFIPHSVEECFDFYQNTDLHIGSRLHAHLYFLSQRKPSFLTYVDDRCVGFSESLDFPICEVEKLDTYLNYDFSRCQLEIDKLNAVMTQFVSHLKQTYA</sequence>
<organism evidence="2 3">
    <name type="scientific">Phormidesmis priestleyi Ana</name>
    <dbReference type="NCBI Taxonomy" id="1666911"/>
    <lineage>
        <taxon>Bacteria</taxon>
        <taxon>Bacillati</taxon>
        <taxon>Cyanobacteriota</taxon>
        <taxon>Cyanophyceae</taxon>
        <taxon>Leptolyngbyales</taxon>
        <taxon>Leptolyngbyaceae</taxon>
        <taxon>Phormidesmis</taxon>
    </lineage>
</organism>
<evidence type="ECO:0000313" key="2">
    <source>
        <dbReference type="EMBL" id="KPQ37508.1"/>
    </source>
</evidence>
<keyword evidence="2" id="KW-0808">Transferase</keyword>
<evidence type="ECO:0000259" key="1">
    <source>
        <dbReference type="Pfam" id="PF04230"/>
    </source>
</evidence>
<evidence type="ECO:0000313" key="3">
    <source>
        <dbReference type="Proteomes" id="UP000050465"/>
    </source>
</evidence>
<dbReference type="GO" id="GO:0016740">
    <property type="term" value="F:transferase activity"/>
    <property type="evidence" value="ECO:0007669"/>
    <property type="project" value="UniProtKB-KW"/>
</dbReference>
<dbReference type="AlphaFoldDB" id="A0A0P8BTW7"/>
<dbReference type="Pfam" id="PF04230">
    <property type="entry name" value="PS_pyruv_trans"/>
    <property type="match status" value="1"/>
</dbReference>
<comment type="caution">
    <text evidence="2">The sequence shown here is derived from an EMBL/GenBank/DDBJ whole genome shotgun (WGS) entry which is preliminary data.</text>
</comment>
<dbReference type="EMBL" id="LJZR01000001">
    <property type="protein sequence ID" value="KPQ37508.1"/>
    <property type="molecule type" value="Genomic_DNA"/>
</dbReference>
<name>A0A0P8BTW7_9CYAN</name>
<proteinExistence type="predicted"/>
<dbReference type="Proteomes" id="UP000050465">
    <property type="component" value="Unassembled WGS sequence"/>
</dbReference>
<dbReference type="STRING" id="1666911.HLUCCA11_00235"/>
<reference evidence="2 3" key="1">
    <citation type="submission" date="2015-09" db="EMBL/GenBank/DDBJ databases">
        <title>Identification and resolution of microdiversity through metagenomic sequencing of parallel consortia.</title>
        <authorList>
            <person name="Nelson W.C."/>
            <person name="Romine M.F."/>
            <person name="Lindemann S.R."/>
        </authorList>
    </citation>
    <scope>NUCLEOTIDE SEQUENCE [LARGE SCALE GENOMIC DNA]</scope>
    <source>
        <strain evidence="2">Ana</strain>
    </source>
</reference>
<protein>
    <submittedName>
        <fullName evidence="2">Polysaccharide pyruvyl transferase</fullName>
    </submittedName>
</protein>
<gene>
    <name evidence="2" type="ORF">HLUCCA11_00235</name>
</gene>